<organism evidence="3 4">
    <name type="scientific">[Mycobacterium] wendilense</name>
    <dbReference type="NCBI Taxonomy" id="3064284"/>
    <lineage>
        <taxon>Bacteria</taxon>
        <taxon>Bacillati</taxon>
        <taxon>Actinomycetota</taxon>
        <taxon>Actinomycetes</taxon>
        <taxon>Mycobacteriales</taxon>
        <taxon>Mycobacteriaceae</taxon>
        <taxon>Mycolicibacter</taxon>
    </lineage>
</organism>
<dbReference type="SUPFAM" id="SSF54637">
    <property type="entry name" value="Thioesterase/thiol ester dehydrase-isomerase"/>
    <property type="match status" value="1"/>
</dbReference>
<gene>
    <name evidence="3" type="ORF">MU0050_004052</name>
</gene>
<sequence>MSVKYLEDLNPGDVFTSASRTVTEADVVGFAGLSGDFNPIHTDVEFCKTTPYGQRVVYGLLGLSMLTGLLDRTGLFSGTAIAMLGIRDWEFTAPVFIGDTISFRLTITSVRRTSKCDRGVVGRFFELVNQRGEIVQQGHIDILIRARTTVTSA</sequence>
<evidence type="ECO:0000256" key="1">
    <source>
        <dbReference type="ARBA" id="ARBA00005254"/>
    </source>
</evidence>
<name>A0ABM9MII3_9MYCO</name>
<dbReference type="PANTHER" id="PTHR43664:SF1">
    <property type="entry name" value="BETA-METHYLMALYL-COA DEHYDRATASE"/>
    <property type="match status" value="1"/>
</dbReference>
<dbReference type="EMBL" id="OY726395">
    <property type="protein sequence ID" value="CAJ1586037.1"/>
    <property type="molecule type" value="Genomic_DNA"/>
</dbReference>
<accession>A0ABM9MII3</accession>
<proteinExistence type="inferred from homology"/>
<protein>
    <submittedName>
        <fullName evidence="3">MaoC/PaaZ C-terminal domain-containing protein</fullName>
    </submittedName>
</protein>
<reference evidence="3 4" key="1">
    <citation type="submission" date="2023-08" db="EMBL/GenBank/DDBJ databases">
        <authorList>
            <person name="Folkvardsen B D."/>
            <person name="Norman A."/>
        </authorList>
    </citation>
    <scope>NUCLEOTIDE SEQUENCE [LARGE SCALE GENOMIC DNA]</scope>
    <source>
        <strain evidence="3 4">Mu0050</strain>
    </source>
</reference>
<dbReference type="InterPro" id="IPR002539">
    <property type="entry name" value="MaoC-like_dom"/>
</dbReference>
<evidence type="ECO:0000313" key="3">
    <source>
        <dbReference type="EMBL" id="CAJ1586037.1"/>
    </source>
</evidence>
<evidence type="ECO:0000259" key="2">
    <source>
        <dbReference type="Pfam" id="PF01575"/>
    </source>
</evidence>
<keyword evidence="4" id="KW-1185">Reference proteome</keyword>
<evidence type="ECO:0000313" key="4">
    <source>
        <dbReference type="Proteomes" id="UP001190466"/>
    </source>
</evidence>
<dbReference type="Gene3D" id="3.10.129.10">
    <property type="entry name" value="Hotdog Thioesterase"/>
    <property type="match status" value="1"/>
</dbReference>
<comment type="similarity">
    <text evidence="1">Belongs to the enoyl-CoA hydratase/isomerase family.</text>
</comment>
<dbReference type="Proteomes" id="UP001190466">
    <property type="component" value="Chromosome"/>
</dbReference>
<dbReference type="InterPro" id="IPR029069">
    <property type="entry name" value="HotDog_dom_sf"/>
</dbReference>
<feature type="domain" description="MaoC-like" evidence="2">
    <location>
        <begin position="16"/>
        <end position="114"/>
    </location>
</feature>
<dbReference type="Pfam" id="PF01575">
    <property type="entry name" value="MaoC_dehydratas"/>
    <property type="match status" value="1"/>
</dbReference>
<dbReference type="PANTHER" id="PTHR43664">
    <property type="entry name" value="MONOAMINE OXIDASE-RELATED"/>
    <property type="match status" value="1"/>
</dbReference>
<dbReference type="RefSeq" id="WP_316512091.1">
    <property type="nucleotide sequence ID" value="NZ_OY726395.1"/>
</dbReference>
<dbReference type="InterPro" id="IPR052342">
    <property type="entry name" value="MCH/BMMD"/>
</dbReference>